<dbReference type="CDD" id="cd04179">
    <property type="entry name" value="DPM_DPG-synthase_like"/>
    <property type="match status" value="1"/>
</dbReference>
<evidence type="ECO:0000313" key="4">
    <source>
        <dbReference type="Proteomes" id="UP001165423"/>
    </source>
</evidence>
<dbReference type="Pfam" id="PF00535">
    <property type="entry name" value="Glycos_transf_2"/>
    <property type="match status" value="1"/>
</dbReference>
<dbReference type="Gene3D" id="3.90.550.10">
    <property type="entry name" value="Spore Coat Polysaccharide Biosynthesis Protein SpsA, Chain A"/>
    <property type="match status" value="1"/>
</dbReference>
<keyword evidence="4" id="KW-1185">Reference proteome</keyword>
<evidence type="ECO:0000256" key="1">
    <source>
        <dbReference type="SAM" id="MobiDB-lite"/>
    </source>
</evidence>
<gene>
    <name evidence="3" type="ORF">MQC88_10810</name>
</gene>
<dbReference type="EMBL" id="JALGCL010000003">
    <property type="protein sequence ID" value="MCJ0826434.1"/>
    <property type="molecule type" value="Genomic_DNA"/>
</dbReference>
<protein>
    <submittedName>
        <fullName evidence="3">Glycosyltransferase family 2 protein</fullName>
    </submittedName>
</protein>
<sequence length="279" mass="30369">MPDTALPASHLDRHTVAVVIPALNEALRIRGVVEGALLECDRVIVVDDGSDDDTVAQLADLPVTLLRHARRMGKGASLRDGFREALRLGARAVLSMDGDGQHAASDIPRLLAAANRHPGCVVIGARLRKRSQQPLYRRLANEFGDWGIAWGTGYQVADSQSGQRLYPAAVAALDDVPGEDFVFEAQILISASRRLGTRCVSVPIESRYKSVHSGEQFRASHFRPLRDLWRITSHIVLQAVRHGGLVAVHRSIRANPPLVDDPSGEFGNALPQPQMQRAG</sequence>
<feature type="region of interest" description="Disordered" evidence="1">
    <location>
        <begin position="257"/>
        <end position="279"/>
    </location>
</feature>
<evidence type="ECO:0000259" key="2">
    <source>
        <dbReference type="Pfam" id="PF00535"/>
    </source>
</evidence>
<dbReference type="InterPro" id="IPR001173">
    <property type="entry name" value="Glyco_trans_2-like"/>
</dbReference>
<dbReference type="InterPro" id="IPR050256">
    <property type="entry name" value="Glycosyltransferase_2"/>
</dbReference>
<feature type="domain" description="Glycosyltransferase 2-like" evidence="2">
    <location>
        <begin position="18"/>
        <end position="142"/>
    </location>
</feature>
<dbReference type="PANTHER" id="PTHR48090">
    <property type="entry name" value="UNDECAPRENYL-PHOSPHATE 4-DEOXY-4-FORMAMIDO-L-ARABINOSE TRANSFERASE-RELATED"/>
    <property type="match status" value="1"/>
</dbReference>
<dbReference type="SUPFAM" id="SSF53448">
    <property type="entry name" value="Nucleotide-diphospho-sugar transferases"/>
    <property type="match status" value="1"/>
</dbReference>
<dbReference type="Proteomes" id="UP001165423">
    <property type="component" value="Unassembled WGS sequence"/>
</dbReference>
<evidence type="ECO:0000313" key="3">
    <source>
        <dbReference type="EMBL" id="MCJ0826434.1"/>
    </source>
</evidence>
<accession>A0ABT0A622</accession>
<comment type="caution">
    <text evidence="3">The sequence shown here is derived from an EMBL/GenBank/DDBJ whole genome shotgun (WGS) entry which is preliminary data.</text>
</comment>
<reference evidence="3 4" key="1">
    <citation type="submission" date="2022-03" db="EMBL/GenBank/DDBJ databases">
        <title>Luteimonas soily sp. nov., a novel bacterium isolated from the soil.</title>
        <authorList>
            <person name="Zhang X."/>
        </authorList>
    </citation>
    <scope>NUCLEOTIDE SEQUENCE [LARGE SCALE GENOMIC DNA]</scope>
    <source>
        <strain evidence="3 4">50</strain>
    </source>
</reference>
<name>A0ABT0A622_9GAMM</name>
<organism evidence="3 4">
    <name type="scientific">Cognatiluteimonas sedimenti</name>
    <dbReference type="NCBI Taxonomy" id="2927791"/>
    <lineage>
        <taxon>Bacteria</taxon>
        <taxon>Pseudomonadati</taxon>
        <taxon>Pseudomonadota</taxon>
        <taxon>Gammaproteobacteria</taxon>
        <taxon>Lysobacterales</taxon>
        <taxon>Lysobacteraceae</taxon>
        <taxon>Cognatiluteimonas</taxon>
    </lineage>
</organism>
<dbReference type="InterPro" id="IPR029044">
    <property type="entry name" value="Nucleotide-diphossugar_trans"/>
</dbReference>
<proteinExistence type="predicted"/>